<dbReference type="RefSeq" id="WP_014217151.1">
    <property type="nucleotide sequence ID" value="NZ_LWBO01000084.1"/>
</dbReference>
<keyword evidence="2" id="KW-1185">Reference proteome</keyword>
<name>A0ABX3NME5_9BACT</name>
<organism evidence="1 2">
    <name type="scientific">Niastella koreensis</name>
    <dbReference type="NCBI Taxonomy" id="354356"/>
    <lineage>
        <taxon>Bacteria</taxon>
        <taxon>Pseudomonadati</taxon>
        <taxon>Bacteroidota</taxon>
        <taxon>Chitinophagia</taxon>
        <taxon>Chitinophagales</taxon>
        <taxon>Chitinophagaceae</taxon>
        <taxon>Niastella</taxon>
    </lineage>
</organism>
<reference evidence="1 2" key="1">
    <citation type="submission" date="2016-04" db="EMBL/GenBank/DDBJ databases">
        <authorList>
            <person name="Chen L."/>
            <person name="Zhuang W."/>
            <person name="Wang G."/>
        </authorList>
    </citation>
    <scope>NUCLEOTIDE SEQUENCE [LARGE SCALE GENOMIC DNA]</scope>
    <source>
        <strain evidence="2">GR20</strain>
    </source>
</reference>
<evidence type="ECO:0000313" key="2">
    <source>
        <dbReference type="Proteomes" id="UP000192277"/>
    </source>
</evidence>
<accession>A0ABX3NME5</accession>
<gene>
    <name evidence="1" type="ORF">A4D02_17270</name>
</gene>
<dbReference type="PROSITE" id="PS00197">
    <property type="entry name" value="2FE2S_FER_1"/>
    <property type="match status" value="1"/>
</dbReference>
<evidence type="ECO:0000313" key="1">
    <source>
        <dbReference type="EMBL" id="OQP39086.1"/>
    </source>
</evidence>
<proteinExistence type="predicted"/>
<comment type="caution">
    <text evidence="1">The sequence shown here is derived from an EMBL/GenBank/DDBJ whole genome shotgun (WGS) entry which is preliminary data.</text>
</comment>
<protein>
    <submittedName>
        <fullName evidence="1">Uncharacterized protein</fullName>
    </submittedName>
</protein>
<dbReference type="InterPro" id="IPR006058">
    <property type="entry name" value="2Fe2S_fd_BS"/>
</dbReference>
<sequence length="66" mass="6854">MLKKTLIQKLAELKEGQLDGGFIVIKTNALIVGGVDDPANNCKEGVCTNNCNTGNCGNCVKGCGVQ</sequence>
<dbReference type="EMBL" id="LWBO01000084">
    <property type="protein sequence ID" value="OQP39086.1"/>
    <property type="molecule type" value="Genomic_DNA"/>
</dbReference>
<dbReference type="Proteomes" id="UP000192277">
    <property type="component" value="Unassembled WGS sequence"/>
</dbReference>